<organism evidence="1 2">
    <name type="scientific">Prunus yedoensis var. nudiflora</name>
    <dbReference type="NCBI Taxonomy" id="2094558"/>
    <lineage>
        <taxon>Eukaryota</taxon>
        <taxon>Viridiplantae</taxon>
        <taxon>Streptophyta</taxon>
        <taxon>Embryophyta</taxon>
        <taxon>Tracheophyta</taxon>
        <taxon>Spermatophyta</taxon>
        <taxon>Magnoliopsida</taxon>
        <taxon>eudicotyledons</taxon>
        <taxon>Gunneridae</taxon>
        <taxon>Pentapetalae</taxon>
        <taxon>rosids</taxon>
        <taxon>fabids</taxon>
        <taxon>Rosales</taxon>
        <taxon>Rosaceae</taxon>
        <taxon>Amygdaloideae</taxon>
        <taxon>Amygdaleae</taxon>
        <taxon>Prunus</taxon>
    </lineage>
</organism>
<dbReference type="EMBL" id="PJQY01000191">
    <property type="protein sequence ID" value="PQQ16459.1"/>
    <property type="molecule type" value="Genomic_DNA"/>
</dbReference>
<evidence type="ECO:0000313" key="1">
    <source>
        <dbReference type="EMBL" id="PQQ16459.1"/>
    </source>
</evidence>
<comment type="caution">
    <text evidence="1">The sequence shown here is derived from an EMBL/GenBank/DDBJ whole genome shotgun (WGS) entry which is preliminary data.</text>
</comment>
<reference evidence="1 2" key="1">
    <citation type="submission" date="2018-02" db="EMBL/GenBank/DDBJ databases">
        <title>Draft genome of wild Prunus yedoensis var. nudiflora.</title>
        <authorList>
            <person name="Baek S."/>
            <person name="Kim J.-H."/>
            <person name="Choi K."/>
            <person name="Kim G.-B."/>
            <person name="Cho A."/>
            <person name="Jang H."/>
            <person name="Shin C.-H."/>
            <person name="Yu H.-J."/>
            <person name="Mun J.-H."/>
        </authorList>
    </citation>
    <scope>NUCLEOTIDE SEQUENCE [LARGE SCALE GENOMIC DNA]</scope>
    <source>
        <strain evidence="2">cv. Jeju island</strain>
        <tissue evidence="1">Leaf</tissue>
    </source>
</reference>
<proteinExistence type="predicted"/>
<name>A0A314ZAT8_PRUYE</name>
<evidence type="ECO:0000313" key="2">
    <source>
        <dbReference type="Proteomes" id="UP000250321"/>
    </source>
</evidence>
<gene>
    <name evidence="1" type="ORF">Pyn_01600</name>
</gene>
<sequence length="71" mass="7560">MALTGSSNSTMPFPEDLELVAGGLDAKRPEQGSEHELGEAAVGVHVESHEDVTGAVRPSFSVMAKEEERDH</sequence>
<accession>A0A314ZAT8</accession>
<keyword evidence="2" id="KW-1185">Reference proteome</keyword>
<protein>
    <submittedName>
        <fullName evidence="1">Uncharacterized protein</fullName>
    </submittedName>
</protein>
<dbReference type="AlphaFoldDB" id="A0A314ZAT8"/>
<dbReference type="Proteomes" id="UP000250321">
    <property type="component" value="Unassembled WGS sequence"/>
</dbReference>
<dbReference type="OrthoDB" id="10633180at2759"/>